<evidence type="ECO:0000256" key="2">
    <source>
        <dbReference type="ARBA" id="ARBA00022643"/>
    </source>
</evidence>
<dbReference type="InterPro" id="IPR004136">
    <property type="entry name" value="NMO"/>
</dbReference>
<dbReference type="GO" id="GO:0018580">
    <property type="term" value="F:nitronate monooxygenase activity"/>
    <property type="evidence" value="ECO:0007669"/>
    <property type="project" value="InterPro"/>
</dbReference>
<dbReference type="Pfam" id="PF03060">
    <property type="entry name" value="NMO"/>
    <property type="match status" value="1"/>
</dbReference>
<evidence type="ECO:0000313" key="4">
    <source>
        <dbReference type="EMBL" id="SCF39747.1"/>
    </source>
</evidence>
<dbReference type="EMBL" id="FMCU01000013">
    <property type="protein sequence ID" value="SCF39747.1"/>
    <property type="molecule type" value="Genomic_DNA"/>
</dbReference>
<dbReference type="AlphaFoldDB" id="A0A1C5A3F0"/>
<dbReference type="InterPro" id="IPR013785">
    <property type="entry name" value="Aldolase_TIM"/>
</dbReference>
<sequence length="319" mass="31951">MGGVAGPALAAAVSDSGALGTVALYKSNPDQSAALVVDTAARTRRTFAVNVIPEVAGRLLTDQVGALLASADRPLLLNSYGLLPEPEAARVLAAGHRLLIQVGTAADASVAAGLGAHGVVLQGIEAGGHHLGRLGIRELLAQYDQEPAAFVAGAVTTGADLLDALRAGASGALCGTAFVVTAESAAHPSYKAALLRAGTGDTVVTDRFSIGWPGRPHRVLRGPVTDAPQPLPATLIAWTSVMGGRRPVPRGSAAAPTAEAEGQVEQMARYAGLGCAALRTARPAAAYVAGFRAEFAAALAALRGGQPCGKGPAISTSGR</sequence>
<accession>A0A1C5A3F0</accession>
<gene>
    <name evidence="4" type="ORF">GA0070216_11368</name>
</gene>
<dbReference type="CDD" id="cd04730">
    <property type="entry name" value="NPD_like"/>
    <property type="match status" value="1"/>
</dbReference>
<proteinExistence type="predicted"/>
<organism evidence="4 5">
    <name type="scientific">Micromonospora matsumotoense</name>
    <dbReference type="NCBI Taxonomy" id="121616"/>
    <lineage>
        <taxon>Bacteria</taxon>
        <taxon>Bacillati</taxon>
        <taxon>Actinomycetota</taxon>
        <taxon>Actinomycetes</taxon>
        <taxon>Micromonosporales</taxon>
        <taxon>Micromonosporaceae</taxon>
        <taxon>Micromonospora</taxon>
    </lineage>
</organism>
<keyword evidence="2" id="KW-0288">FMN</keyword>
<keyword evidence="5" id="KW-1185">Reference proteome</keyword>
<dbReference type="Gene3D" id="3.20.20.70">
    <property type="entry name" value="Aldolase class I"/>
    <property type="match status" value="1"/>
</dbReference>
<reference evidence="5" key="1">
    <citation type="submission" date="2016-06" db="EMBL/GenBank/DDBJ databases">
        <authorList>
            <person name="Varghese N."/>
            <person name="Submissions Spin"/>
        </authorList>
    </citation>
    <scope>NUCLEOTIDE SEQUENCE [LARGE SCALE GENOMIC DNA]</scope>
    <source>
        <strain evidence="5">DSM 44100</strain>
    </source>
</reference>
<dbReference type="SUPFAM" id="SSF51412">
    <property type="entry name" value="Inosine monophosphate dehydrogenase (IMPDH)"/>
    <property type="match status" value="1"/>
</dbReference>
<keyword evidence="3" id="KW-0560">Oxidoreductase</keyword>
<evidence type="ECO:0000256" key="3">
    <source>
        <dbReference type="ARBA" id="ARBA00023002"/>
    </source>
</evidence>
<dbReference type="PANTHER" id="PTHR32332">
    <property type="entry name" value="2-NITROPROPANE DIOXYGENASE"/>
    <property type="match status" value="1"/>
</dbReference>
<protein>
    <submittedName>
        <fullName evidence="4">Nitronate monooxygenase</fullName>
    </submittedName>
</protein>
<dbReference type="PANTHER" id="PTHR32332:SF20">
    <property type="entry name" value="2-NITROPROPANE DIOXYGENASE-LIKE PROTEIN"/>
    <property type="match status" value="1"/>
</dbReference>
<dbReference type="STRING" id="121616.GA0070216_11368"/>
<evidence type="ECO:0000256" key="1">
    <source>
        <dbReference type="ARBA" id="ARBA00022630"/>
    </source>
</evidence>
<evidence type="ECO:0000313" key="5">
    <source>
        <dbReference type="Proteomes" id="UP000198797"/>
    </source>
</evidence>
<name>A0A1C5A3F0_9ACTN</name>
<dbReference type="Proteomes" id="UP000198797">
    <property type="component" value="Unassembled WGS sequence"/>
</dbReference>
<keyword evidence="4" id="KW-0503">Monooxygenase</keyword>
<keyword evidence="1" id="KW-0285">Flavoprotein</keyword>